<dbReference type="RefSeq" id="WP_380237178.1">
    <property type="nucleotide sequence ID" value="NZ_JBHSOD010000066.1"/>
</dbReference>
<dbReference type="InterPro" id="IPR006015">
    <property type="entry name" value="Universal_stress_UspA"/>
</dbReference>
<gene>
    <name evidence="1" type="ORF">ACFP0N_33255</name>
</gene>
<protein>
    <submittedName>
        <fullName evidence="1">Oleate hydratase</fullName>
        <ecNumber evidence="1">4.2.1.53</ecNumber>
    </submittedName>
</protein>
<dbReference type="PANTHER" id="PTHR37417:SF2">
    <property type="entry name" value="67 KDA MYOSIN-CROSS-REACTIVE ANTIGEN FAMILY PROTEIN (AFU_ORTHOLOGUE AFUA_5G09970)"/>
    <property type="match status" value="1"/>
</dbReference>
<organism evidence="1 2">
    <name type="scientific">Kitasatospora aburaviensis</name>
    <dbReference type="NCBI Taxonomy" id="67265"/>
    <lineage>
        <taxon>Bacteria</taxon>
        <taxon>Bacillati</taxon>
        <taxon>Actinomycetota</taxon>
        <taxon>Actinomycetes</taxon>
        <taxon>Kitasatosporales</taxon>
        <taxon>Streptomycetaceae</taxon>
        <taxon>Kitasatospora</taxon>
    </lineage>
</organism>
<dbReference type="Proteomes" id="UP001596067">
    <property type="component" value="Unassembled WGS sequence"/>
</dbReference>
<proteinExistence type="predicted"/>
<keyword evidence="1" id="KW-0456">Lyase</keyword>
<sequence length="182" mass="19855">MTFKDSPWLMSIVVPRPPHFDGQPEDVFTLWGYGLFIDTPGEHTGKAMAESTGREVLDELLGQLGFDDIADQVRATTTVTTVMMPYITSVPPLAEAEQFRAIEGELLTEALTGWREKFPEVEVVEDSRIGTGSSALVDASTDASVVVVGRRRRPHHVGLRLGPVPHAVLHHAQAPVAVVPHD</sequence>
<evidence type="ECO:0000313" key="2">
    <source>
        <dbReference type="Proteomes" id="UP001596067"/>
    </source>
</evidence>
<name>A0ABW1F7K2_9ACTN</name>
<dbReference type="PANTHER" id="PTHR37417">
    <property type="entry name" value="67 KDA MYOSIN-CROSS-REACTIVE ANTIGEN FAMILY PROTEIN (AFU_ORTHOLOGUE AFUA_5G09970)"/>
    <property type="match status" value="1"/>
</dbReference>
<dbReference type="SUPFAM" id="SSF52402">
    <property type="entry name" value="Adenine nucleotide alpha hydrolases-like"/>
    <property type="match status" value="1"/>
</dbReference>
<dbReference type="InterPro" id="IPR010354">
    <property type="entry name" value="Oleate_hydratase"/>
</dbReference>
<dbReference type="PRINTS" id="PR01438">
    <property type="entry name" value="UNVRSLSTRESS"/>
</dbReference>
<accession>A0ABW1F7K2</accession>
<dbReference type="EMBL" id="JBHSOD010000066">
    <property type="protein sequence ID" value="MFC5889844.1"/>
    <property type="molecule type" value="Genomic_DNA"/>
</dbReference>
<reference evidence="2" key="1">
    <citation type="journal article" date="2019" name="Int. J. Syst. Evol. Microbiol.">
        <title>The Global Catalogue of Microorganisms (GCM) 10K type strain sequencing project: providing services to taxonomists for standard genome sequencing and annotation.</title>
        <authorList>
            <consortium name="The Broad Institute Genomics Platform"/>
            <consortium name="The Broad Institute Genome Sequencing Center for Infectious Disease"/>
            <person name="Wu L."/>
            <person name="Ma J."/>
        </authorList>
    </citation>
    <scope>NUCLEOTIDE SEQUENCE [LARGE SCALE GENOMIC DNA]</scope>
    <source>
        <strain evidence="2">CGMCC 4.1469</strain>
    </source>
</reference>
<evidence type="ECO:0000313" key="1">
    <source>
        <dbReference type="EMBL" id="MFC5889844.1"/>
    </source>
</evidence>
<comment type="caution">
    <text evidence="1">The sequence shown here is derived from an EMBL/GenBank/DDBJ whole genome shotgun (WGS) entry which is preliminary data.</text>
</comment>
<dbReference type="Gene3D" id="3.30.9.80">
    <property type="match status" value="1"/>
</dbReference>
<dbReference type="Pfam" id="PF06100">
    <property type="entry name" value="MCRA"/>
    <property type="match status" value="1"/>
</dbReference>
<keyword evidence="2" id="KW-1185">Reference proteome</keyword>
<dbReference type="GO" id="GO:0050151">
    <property type="term" value="F:oleate hydratase activity"/>
    <property type="evidence" value="ECO:0007669"/>
    <property type="project" value="UniProtKB-EC"/>
</dbReference>
<dbReference type="EC" id="4.2.1.53" evidence="1"/>